<feature type="compositionally biased region" description="Polar residues" evidence="1">
    <location>
        <begin position="101"/>
        <end position="122"/>
    </location>
</feature>
<feature type="region of interest" description="Disordered" evidence="1">
    <location>
        <begin position="1"/>
        <end position="48"/>
    </location>
</feature>
<name>A0AAV0KAQ9_9ROSI</name>
<feature type="region of interest" description="Disordered" evidence="1">
    <location>
        <begin position="101"/>
        <end position="140"/>
    </location>
</feature>
<evidence type="ECO:0000256" key="1">
    <source>
        <dbReference type="SAM" id="MobiDB-lite"/>
    </source>
</evidence>
<dbReference type="AlphaFoldDB" id="A0AAV0KAQ9"/>
<gene>
    <name evidence="2" type="ORF">LITE_LOCUS17688</name>
</gene>
<dbReference type="Proteomes" id="UP001154282">
    <property type="component" value="Unassembled WGS sequence"/>
</dbReference>
<keyword evidence="3" id="KW-1185">Reference proteome</keyword>
<feature type="compositionally biased region" description="Basic and acidic residues" evidence="1">
    <location>
        <begin position="1"/>
        <end position="12"/>
    </location>
</feature>
<proteinExistence type="predicted"/>
<organism evidence="2 3">
    <name type="scientific">Linum tenue</name>
    <dbReference type="NCBI Taxonomy" id="586396"/>
    <lineage>
        <taxon>Eukaryota</taxon>
        <taxon>Viridiplantae</taxon>
        <taxon>Streptophyta</taxon>
        <taxon>Embryophyta</taxon>
        <taxon>Tracheophyta</taxon>
        <taxon>Spermatophyta</taxon>
        <taxon>Magnoliopsida</taxon>
        <taxon>eudicotyledons</taxon>
        <taxon>Gunneridae</taxon>
        <taxon>Pentapetalae</taxon>
        <taxon>rosids</taxon>
        <taxon>fabids</taxon>
        <taxon>Malpighiales</taxon>
        <taxon>Linaceae</taxon>
        <taxon>Linum</taxon>
    </lineage>
</organism>
<evidence type="ECO:0000313" key="3">
    <source>
        <dbReference type="Proteomes" id="UP001154282"/>
    </source>
</evidence>
<evidence type="ECO:0000313" key="2">
    <source>
        <dbReference type="EMBL" id="CAI0418564.1"/>
    </source>
</evidence>
<feature type="compositionally biased region" description="Basic residues" evidence="1">
    <location>
        <begin position="13"/>
        <end position="28"/>
    </location>
</feature>
<dbReference type="EMBL" id="CAMGYJ010000005">
    <property type="protein sequence ID" value="CAI0418564.1"/>
    <property type="molecule type" value="Genomic_DNA"/>
</dbReference>
<protein>
    <submittedName>
        <fullName evidence="2">Uncharacterized protein</fullName>
    </submittedName>
</protein>
<comment type="caution">
    <text evidence="2">The sequence shown here is derived from an EMBL/GenBank/DDBJ whole genome shotgun (WGS) entry which is preliminary data.</text>
</comment>
<accession>A0AAV0KAQ9</accession>
<reference evidence="2" key="1">
    <citation type="submission" date="2022-08" db="EMBL/GenBank/DDBJ databases">
        <authorList>
            <person name="Gutierrez-Valencia J."/>
        </authorList>
    </citation>
    <scope>NUCLEOTIDE SEQUENCE</scope>
</reference>
<sequence>MGKGRIDMDAMTRRLKNRERQRRYRARKRLEADMDNGSRVVSRPMHVQPEVIVENRQEMSYVPRVHSTRKWKKDARRRITHLGTSSADKRAAAVISDLATSNNGKSAQPISTSDVQVASNGLNKPKLGRRNWKAEARNKK</sequence>